<evidence type="ECO:0000256" key="2">
    <source>
        <dbReference type="SAM" id="SignalP"/>
    </source>
</evidence>
<sequence>MVSAKFLGALALFSLGSVEASSSATESSFIETTSAAQPSLSASDVSSSSEDATSTLELSTTFATLISTAATLDDASSTTEGTTTSAAPDTTTTSVDATTSAAATTTAAPPPTPTFRLFTYDSQDPTLNRGLGYCKLEQYQTSQTVFYMKFTPTSAFAPTFKIDPSTGTLTVISGLFSSSGEIMGATTLKGIAPTSLLKIVPEAFVDTGLQELISCSIATDQYNKLVCNWTDGGIADFWTCGGRLMLVRPGYTLGNGNCQGIPYKMSVHAQFM</sequence>
<keyword evidence="3" id="KW-0808">Transferase</keyword>
<dbReference type="Proteomes" id="UP000546213">
    <property type="component" value="Unassembled WGS sequence"/>
</dbReference>
<organism evidence="3 4">
    <name type="scientific">Fusarium pseudocircinatum</name>
    <dbReference type="NCBI Taxonomy" id="56676"/>
    <lineage>
        <taxon>Eukaryota</taxon>
        <taxon>Fungi</taxon>
        <taxon>Dikarya</taxon>
        <taxon>Ascomycota</taxon>
        <taxon>Pezizomycotina</taxon>
        <taxon>Sordariomycetes</taxon>
        <taxon>Hypocreomycetidae</taxon>
        <taxon>Hypocreales</taxon>
        <taxon>Nectriaceae</taxon>
        <taxon>Fusarium</taxon>
        <taxon>Fusarium fujikuroi species complex</taxon>
    </lineage>
</organism>
<evidence type="ECO:0000256" key="1">
    <source>
        <dbReference type="SAM" id="MobiDB-lite"/>
    </source>
</evidence>
<dbReference type="AlphaFoldDB" id="A0A8H5PJ57"/>
<feature type="compositionally biased region" description="Low complexity" evidence="1">
    <location>
        <begin position="74"/>
        <end position="107"/>
    </location>
</feature>
<evidence type="ECO:0000313" key="3">
    <source>
        <dbReference type="EMBL" id="KAF5597866.1"/>
    </source>
</evidence>
<dbReference type="GO" id="GO:0016301">
    <property type="term" value="F:kinase activity"/>
    <property type="evidence" value="ECO:0007669"/>
    <property type="project" value="UniProtKB-KW"/>
</dbReference>
<evidence type="ECO:0000313" key="4">
    <source>
        <dbReference type="Proteomes" id="UP000546213"/>
    </source>
</evidence>
<feature type="chain" id="PRO_5034021944" evidence="2">
    <location>
        <begin position="21"/>
        <end position="272"/>
    </location>
</feature>
<keyword evidence="4" id="KW-1185">Reference proteome</keyword>
<reference evidence="3 4" key="1">
    <citation type="submission" date="2020-05" db="EMBL/GenBank/DDBJ databases">
        <title>Identification and distribution of gene clusters putatively required for synthesis of sphingolipid metabolism inhibitors in phylogenetically diverse species of the filamentous fungus Fusarium.</title>
        <authorList>
            <person name="Kim H.-S."/>
            <person name="Busman M."/>
            <person name="Brown D.W."/>
            <person name="Divon H."/>
            <person name="Uhlig S."/>
            <person name="Proctor R.H."/>
        </authorList>
    </citation>
    <scope>NUCLEOTIDE SEQUENCE [LARGE SCALE GENOMIC DNA]</scope>
    <source>
        <strain evidence="3 4">NRRL 36939</strain>
    </source>
</reference>
<proteinExistence type="predicted"/>
<accession>A0A8H5PJ57</accession>
<keyword evidence="3" id="KW-0418">Kinase</keyword>
<keyword evidence="2" id="KW-0732">Signal</keyword>
<dbReference type="OrthoDB" id="5102351at2759"/>
<protein>
    <submittedName>
        <fullName evidence="3">CMGC kinase</fullName>
    </submittedName>
</protein>
<feature type="signal peptide" evidence="2">
    <location>
        <begin position="1"/>
        <end position="20"/>
    </location>
</feature>
<name>A0A8H5PJ57_9HYPO</name>
<feature type="region of interest" description="Disordered" evidence="1">
    <location>
        <begin position="74"/>
        <end position="115"/>
    </location>
</feature>
<dbReference type="EMBL" id="JAAOAS010000072">
    <property type="protein sequence ID" value="KAF5597866.1"/>
    <property type="molecule type" value="Genomic_DNA"/>
</dbReference>
<comment type="caution">
    <text evidence="3">The sequence shown here is derived from an EMBL/GenBank/DDBJ whole genome shotgun (WGS) entry which is preliminary data.</text>
</comment>
<gene>
    <name evidence="3" type="ORF">FPCIR_3442</name>
</gene>